<dbReference type="STRING" id="154538.A0A1M2W203"/>
<feature type="compositionally biased region" description="Gly residues" evidence="1">
    <location>
        <begin position="101"/>
        <end position="110"/>
    </location>
</feature>
<comment type="caution">
    <text evidence="2">The sequence shown here is derived from an EMBL/GenBank/DDBJ whole genome shotgun (WGS) entry which is preliminary data.</text>
</comment>
<organism evidence="2 3">
    <name type="scientific">Trametes pubescens</name>
    <name type="common">White-rot fungus</name>
    <dbReference type="NCBI Taxonomy" id="154538"/>
    <lineage>
        <taxon>Eukaryota</taxon>
        <taxon>Fungi</taxon>
        <taxon>Dikarya</taxon>
        <taxon>Basidiomycota</taxon>
        <taxon>Agaricomycotina</taxon>
        <taxon>Agaricomycetes</taxon>
        <taxon>Polyporales</taxon>
        <taxon>Polyporaceae</taxon>
        <taxon>Trametes</taxon>
    </lineage>
</organism>
<feature type="compositionally biased region" description="Polar residues" evidence="1">
    <location>
        <begin position="70"/>
        <end position="79"/>
    </location>
</feature>
<feature type="compositionally biased region" description="Polar residues" evidence="1">
    <location>
        <begin position="46"/>
        <end position="61"/>
    </location>
</feature>
<evidence type="ECO:0000313" key="3">
    <source>
        <dbReference type="Proteomes" id="UP000184267"/>
    </source>
</evidence>
<dbReference type="EMBL" id="MNAD01000354">
    <property type="protein sequence ID" value="OJT13887.1"/>
    <property type="molecule type" value="Genomic_DNA"/>
</dbReference>
<evidence type="ECO:0000313" key="2">
    <source>
        <dbReference type="EMBL" id="OJT13887.1"/>
    </source>
</evidence>
<reference evidence="2 3" key="1">
    <citation type="submission" date="2016-10" db="EMBL/GenBank/DDBJ databases">
        <title>Genome sequence of the basidiomycete white-rot fungus Trametes pubescens.</title>
        <authorList>
            <person name="Makela M.R."/>
            <person name="Granchi Z."/>
            <person name="Peng M."/>
            <person name="De Vries R.P."/>
            <person name="Grigoriev I."/>
            <person name="Riley R."/>
            <person name="Hilden K."/>
        </authorList>
    </citation>
    <scope>NUCLEOTIDE SEQUENCE [LARGE SCALE GENOMIC DNA]</scope>
    <source>
        <strain evidence="2 3">FBCC735</strain>
    </source>
</reference>
<evidence type="ECO:0000256" key="1">
    <source>
        <dbReference type="SAM" id="MobiDB-lite"/>
    </source>
</evidence>
<proteinExistence type="predicted"/>
<accession>A0A1M2W203</accession>
<dbReference type="AlphaFoldDB" id="A0A1M2W203"/>
<name>A0A1M2W203_TRAPU</name>
<keyword evidence="3" id="KW-1185">Reference proteome</keyword>
<dbReference type="Proteomes" id="UP000184267">
    <property type="component" value="Unassembled WGS sequence"/>
</dbReference>
<gene>
    <name evidence="2" type="ORF">TRAPUB_9556</name>
</gene>
<sequence length="110" mass="11470">MSAARWPSSSTTNGYHSSAGNAVQTAAESLAYMHDAGARYAGGTSVWPQQSYGHGQQQMLPSSSHSGHSNRASYPQGQLSPDPLAYPPPRAEQHVGPSLPNGGGSFNFPS</sequence>
<protein>
    <submittedName>
        <fullName evidence="2">Uncharacterized protein</fullName>
    </submittedName>
</protein>
<feature type="region of interest" description="Disordered" evidence="1">
    <location>
        <begin position="43"/>
        <end position="110"/>
    </location>
</feature>